<dbReference type="PANTHER" id="PTHR24148">
    <property type="entry name" value="ANKYRIN REPEAT DOMAIN-CONTAINING PROTEIN 39 HOMOLOG-RELATED"/>
    <property type="match status" value="1"/>
</dbReference>
<dbReference type="InterPro" id="IPR052895">
    <property type="entry name" value="HetReg/Transcr_Mod"/>
</dbReference>
<evidence type="ECO:0000259" key="1">
    <source>
        <dbReference type="Pfam" id="PF06985"/>
    </source>
</evidence>
<protein>
    <submittedName>
        <fullName evidence="2">HET-domain-containing protein</fullName>
    </submittedName>
</protein>
<organism evidence="2 3">
    <name type="scientific">Melanomma pulvis-pyrius CBS 109.77</name>
    <dbReference type="NCBI Taxonomy" id="1314802"/>
    <lineage>
        <taxon>Eukaryota</taxon>
        <taxon>Fungi</taxon>
        <taxon>Dikarya</taxon>
        <taxon>Ascomycota</taxon>
        <taxon>Pezizomycotina</taxon>
        <taxon>Dothideomycetes</taxon>
        <taxon>Pleosporomycetidae</taxon>
        <taxon>Pleosporales</taxon>
        <taxon>Melanommataceae</taxon>
        <taxon>Melanomma</taxon>
    </lineage>
</organism>
<reference evidence="2" key="1">
    <citation type="journal article" date="2020" name="Stud. Mycol.">
        <title>101 Dothideomycetes genomes: a test case for predicting lifestyles and emergence of pathogens.</title>
        <authorList>
            <person name="Haridas S."/>
            <person name="Albert R."/>
            <person name="Binder M."/>
            <person name="Bloem J."/>
            <person name="Labutti K."/>
            <person name="Salamov A."/>
            <person name="Andreopoulos B."/>
            <person name="Baker S."/>
            <person name="Barry K."/>
            <person name="Bills G."/>
            <person name="Bluhm B."/>
            <person name="Cannon C."/>
            <person name="Castanera R."/>
            <person name="Culley D."/>
            <person name="Daum C."/>
            <person name="Ezra D."/>
            <person name="Gonzalez J."/>
            <person name="Henrissat B."/>
            <person name="Kuo A."/>
            <person name="Liang C."/>
            <person name="Lipzen A."/>
            <person name="Lutzoni F."/>
            <person name="Magnuson J."/>
            <person name="Mondo S."/>
            <person name="Nolan M."/>
            <person name="Ohm R."/>
            <person name="Pangilinan J."/>
            <person name="Park H.-J."/>
            <person name="Ramirez L."/>
            <person name="Alfaro M."/>
            <person name="Sun H."/>
            <person name="Tritt A."/>
            <person name="Yoshinaga Y."/>
            <person name="Zwiers L.-H."/>
            <person name="Turgeon B."/>
            <person name="Goodwin S."/>
            <person name="Spatafora J."/>
            <person name="Crous P."/>
            <person name="Grigoriev I."/>
        </authorList>
    </citation>
    <scope>NUCLEOTIDE SEQUENCE</scope>
    <source>
        <strain evidence="2">CBS 109.77</strain>
    </source>
</reference>
<sequence>PENDAIRLLRVLPAPLFSAPVCCELINTSITRLRGKLRRSYIAGSYVWGAATPLFALRIDNGVLPVRDNLLHFLRAVRSRFGTEVLWVDALCINQDSVQERNHQVSMMGNIYRNAKCVYCWLGTWKADIISLFHRVQRAQFGSKTMRMVLSNNDEHVLHELRMLAQAEYWTRVWIVQEFVLARELWLLCG</sequence>
<dbReference type="Proteomes" id="UP000799757">
    <property type="component" value="Unassembled WGS sequence"/>
</dbReference>
<keyword evidence="3" id="KW-1185">Reference proteome</keyword>
<feature type="non-terminal residue" evidence="2">
    <location>
        <position position="1"/>
    </location>
</feature>
<dbReference type="AlphaFoldDB" id="A0A6A6XWB3"/>
<dbReference type="OrthoDB" id="5386682at2759"/>
<dbReference type="EMBL" id="MU001753">
    <property type="protein sequence ID" value="KAF2800064.1"/>
    <property type="molecule type" value="Genomic_DNA"/>
</dbReference>
<dbReference type="Pfam" id="PF06985">
    <property type="entry name" value="HET"/>
    <property type="match status" value="1"/>
</dbReference>
<feature type="domain" description="Heterokaryon incompatibility" evidence="1">
    <location>
        <begin position="41"/>
        <end position="178"/>
    </location>
</feature>
<feature type="non-terminal residue" evidence="2">
    <location>
        <position position="190"/>
    </location>
</feature>
<name>A0A6A6XWB3_9PLEO</name>
<dbReference type="PANTHER" id="PTHR24148:SF73">
    <property type="entry name" value="HET DOMAIN PROTEIN (AFU_ORTHOLOGUE AFUA_8G01020)"/>
    <property type="match status" value="1"/>
</dbReference>
<accession>A0A6A6XWB3</accession>
<proteinExistence type="predicted"/>
<dbReference type="InterPro" id="IPR010730">
    <property type="entry name" value="HET"/>
</dbReference>
<evidence type="ECO:0000313" key="2">
    <source>
        <dbReference type="EMBL" id="KAF2800064.1"/>
    </source>
</evidence>
<gene>
    <name evidence="2" type="ORF">K505DRAFT_189781</name>
</gene>
<evidence type="ECO:0000313" key="3">
    <source>
        <dbReference type="Proteomes" id="UP000799757"/>
    </source>
</evidence>